<dbReference type="InterPro" id="IPR050662">
    <property type="entry name" value="Sec-metab_biosynth-thioest"/>
</dbReference>
<evidence type="ECO:0000313" key="2">
    <source>
        <dbReference type="EMBL" id="MCX2976529.1"/>
    </source>
</evidence>
<dbReference type="Gene3D" id="1.10.10.10">
    <property type="entry name" value="Winged helix-like DNA-binding domain superfamily/Winged helix DNA-binding domain"/>
    <property type="match status" value="1"/>
</dbReference>
<dbReference type="InterPro" id="IPR036866">
    <property type="entry name" value="RibonucZ/Hydroxyglut_hydro"/>
</dbReference>
<dbReference type="PANTHER" id="PTHR23131">
    <property type="entry name" value="ENDORIBONUCLEASE LACTB2"/>
    <property type="match status" value="1"/>
</dbReference>
<dbReference type="InterPro" id="IPR001279">
    <property type="entry name" value="Metallo-B-lactamas"/>
</dbReference>
<dbReference type="PANTHER" id="PTHR23131:SF4">
    <property type="entry name" value="METALLO-BETA-LACTAMASE SUPERFAMILY POTEIN"/>
    <property type="match status" value="1"/>
</dbReference>
<organism evidence="2 3">
    <name type="scientific">Candidatus Marimicrobium litorale</name>
    <dbReference type="NCBI Taxonomy" id="2518991"/>
    <lineage>
        <taxon>Bacteria</taxon>
        <taxon>Pseudomonadati</taxon>
        <taxon>Pseudomonadota</taxon>
        <taxon>Gammaproteobacteria</taxon>
        <taxon>Cellvibrionales</taxon>
        <taxon>Halieaceae</taxon>
        <taxon>Marimicrobium</taxon>
    </lineage>
</organism>
<proteinExistence type="predicted"/>
<protein>
    <submittedName>
        <fullName evidence="2">MBL fold metallo-hydrolase</fullName>
    </submittedName>
</protein>
<evidence type="ECO:0000313" key="3">
    <source>
        <dbReference type="Proteomes" id="UP001143304"/>
    </source>
</evidence>
<dbReference type="InterPro" id="IPR048933">
    <property type="entry name" value="B_lactamase-like_C"/>
</dbReference>
<dbReference type="EMBL" id="SHNO01000001">
    <property type="protein sequence ID" value="MCX2976529.1"/>
    <property type="molecule type" value="Genomic_DNA"/>
</dbReference>
<dbReference type="RefSeq" id="WP_279248276.1">
    <property type="nucleotide sequence ID" value="NZ_SHNO01000001.1"/>
</dbReference>
<dbReference type="Proteomes" id="UP001143304">
    <property type="component" value="Unassembled WGS sequence"/>
</dbReference>
<dbReference type="SMART" id="SM00849">
    <property type="entry name" value="Lactamase_B"/>
    <property type="match status" value="1"/>
</dbReference>
<dbReference type="InterPro" id="IPR036388">
    <property type="entry name" value="WH-like_DNA-bd_sf"/>
</dbReference>
<dbReference type="Gene3D" id="3.60.15.10">
    <property type="entry name" value="Ribonuclease Z/Hydroxyacylglutathione hydrolase-like"/>
    <property type="match status" value="1"/>
</dbReference>
<gene>
    <name evidence="2" type="ORF">EYC82_04080</name>
</gene>
<dbReference type="Pfam" id="PF21221">
    <property type="entry name" value="B_lactamase-like_C"/>
    <property type="match status" value="1"/>
</dbReference>
<comment type="caution">
    <text evidence="2">The sequence shown here is derived from an EMBL/GenBank/DDBJ whole genome shotgun (WGS) entry which is preliminary data.</text>
</comment>
<reference evidence="2" key="1">
    <citation type="submission" date="2019-02" db="EMBL/GenBank/DDBJ databases">
        <authorList>
            <person name="Li S.-H."/>
        </authorList>
    </citation>
    <scope>NUCLEOTIDE SEQUENCE</scope>
    <source>
        <strain evidence="2">IMCC11814</strain>
    </source>
</reference>
<feature type="domain" description="Metallo-beta-lactamase" evidence="1">
    <location>
        <begin position="35"/>
        <end position="252"/>
    </location>
</feature>
<sequence>MLSYLFEDAPDFGAVREISPGILWLRMPLPMALDHINLYLLEDDDGWWIIDTGIALGPTQELWEGVFEQYFQEKPVKAVLSTHYHPDHTGMAGWLCERWRVPFYMTEAEYYVGLAFGRTGKDHFNWETELNLLRSGRNADQVKAAVESFKGLSAITKPMPTSFRRLTDGAFLTINGNRWQVVIGRGHSPEHACLYCSALNILISGDQVIPRITSNISVAGSEPEGNPLKEWFNSLEHLQDLLPADALVLPAHNTPFYGLHERLRYLVEHHEDHLLALEEACVESDRSAMDLLPVMFKRPLDGQNLGLALGECIAHLNYLHQRGQLQRHIDESGCYRYLSADDTLPLRLRKRDHGAKNDAPIRV</sequence>
<dbReference type="Pfam" id="PF00753">
    <property type="entry name" value="Lactamase_B"/>
    <property type="match status" value="1"/>
</dbReference>
<dbReference type="SUPFAM" id="SSF56281">
    <property type="entry name" value="Metallo-hydrolase/oxidoreductase"/>
    <property type="match status" value="1"/>
</dbReference>
<keyword evidence="3" id="KW-1185">Reference proteome</keyword>
<evidence type="ECO:0000259" key="1">
    <source>
        <dbReference type="SMART" id="SM00849"/>
    </source>
</evidence>
<accession>A0ABT3T4W1</accession>
<name>A0ABT3T4W1_9GAMM</name>